<organism evidence="3 4">
    <name type="scientific">Morella rubra</name>
    <name type="common">Chinese bayberry</name>
    <dbReference type="NCBI Taxonomy" id="262757"/>
    <lineage>
        <taxon>Eukaryota</taxon>
        <taxon>Viridiplantae</taxon>
        <taxon>Streptophyta</taxon>
        <taxon>Embryophyta</taxon>
        <taxon>Tracheophyta</taxon>
        <taxon>Spermatophyta</taxon>
        <taxon>Magnoliopsida</taxon>
        <taxon>eudicotyledons</taxon>
        <taxon>Gunneridae</taxon>
        <taxon>Pentapetalae</taxon>
        <taxon>rosids</taxon>
        <taxon>fabids</taxon>
        <taxon>Fagales</taxon>
        <taxon>Myricaceae</taxon>
        <taxon>Morella</taxon>
    </lineage>
</organism>
<dbReference type="AlphaFoldDB" id="A0A6A1VI35"/>
<protein>
    <submittedName>
        <fullName evidence="3">Uncharacterized protein</fullName>
    </submittedName>
</protein>
<keyword evidence="2" id="KW-0812">Transmembrane</keyword>
<dbReference type="OrthoDB" id="1578197at2759"/>
<proteinExistence type="predicted"/>
<keyword evidence="2" id="KW-1133">Transmembrane helix</keyword>
<accession>A0A6A1VI35</accession>
<reference evidence="3 4" key="1">
    <citation type="journal article" date="2019" name="Plant Biotechnol. J.">
        <title>The red bayberry genome and genetic basis of sex determination.</title>
        <authorList>
            <person name="Jia H.M."/>
            <person name="Jia H.J."/>
            <person name="Cai Q.L."/>
            <person name="Wang Y."/>
            <person name="Zhao H.B."/>
            <person name="Yang W.F."/>
            <person name="Wang G.Y."/>
            <person name="Li Y.H."/>
            <person name="Zhan D.L."/>
            <person name="Shen Y.T."/>
            <person name="Niu Q.F."/>
            <person name="Chang L."/>
            <person name="Qiu J."/>
            <person name="Zhao L."/>
            <person name="Xie H.B."/>
            <person name="Fu W.Y."/>
            <person name="Jin J."/>
            <person name="Li X.W."/>
            <person name="Jiao Y."/>
            <person name="Zhou C.C."/>
            <person name="Tu T."/>
            <person name="Chai C.Y."/>
            <person name="Gao J.L."/>
            <person name="Fan L.J."/>
            <person name="van de Weg E."/>
            <person name="Wang J.Y."/>
            <person name="Gao Z.S."/>
        </authorList>
    </citation>
    <scope>NUCLEOTIDE SEQUENCE [LARGE SCALE GENOMIC DNA]</scope>
    <source>
        <tissue evidence="3">Leaves</tissue>
    </source>
</reference>
<evidence type="ECO:0000313" key="3">
    <source>
        <dbReference type="EMBL" id="KAB1212414.1"/>
    </source>
</evidence>
<evidence type="ECO:0000256" key="2">
    <source>
        <dbReference type="SAM" id="Phobius"/>
    </source>
</evidence>
<evidence type="ECO:0000256" key="1">
    <source>
        <dbReference type="SAM" id="MobiDB-lite"/>
    </source>
</evidence>
<gene>
    <name evidence="3" type="ORF">CJ030_MR5G023956</name>
</gene>
<keyword evidence="2" id="KW-0472">Membrane</keyword>
<feature type="region of interest" description="Disordered" evidence="1">
    <location>
        <begin position="158"/>
        <end position="186"/>
    </location>
</feature>
<evidence type="ECO:0000313" key="4">
    <source>
        <dbReference type="Proteomes" id="UP000516437"/>
    </source>
</evidence>
<dbReference type="Proteomes" id="UP000516437">
    <property type="component" value="Chromosome 5"/>
</dbReference>
<name>A0A6A1VI35_9ROSI</name>
<comment type="caution">
    <text evidence="3">The sequence shown here is derived from an EMBL/GenBank/DDBJ whole genome shotgun (WGS) entry which is preliminary data.</text>
</comment>
<feature type="transmembrane region" description="Helical" evidence="2">
    <location>
        <begin position="104"/>
        <end position="121"/>
    </location>
</feature>
<feature type="compositionally biased region" description="Basic and acidic residues" evidence="1">
    <location>
        <begin position="160"/>
        <end position="170"/>
    </location>
</feature>
<keyword evidence="4" id="KW-1185">Reference proteome</keyword>
<sequence>MDRNHLAVQNLGTKAKHLRRFERSWIQVSREAKEVASSFHSRKRIIKWRANGRTIKEVDIKLSTFDSTSFNIEAETKRIYYISKLRSSSSNSLSFESRLRMASFNYFGCIIMLVMLMFVVSEARPLDPLLERKSVTKAHHRPLFESWSKTTKVGLAEEDAVSHPDHDSKRQSPGGPDPYHHSKNLS</sequence>
<dbReference type="EMBL" id="RXIC02000023">
    <property type="protein sequence ID" value="KAB1212414.1"/>
    <property type="molecule type" value="Genomic_DNA"/>
</dbReference>